<feature type="transmembrane region" description="Helical" evidence="2">
    <location>
        <begin position="52"/>
        <end position="72"/>
    </location>
</feature>
<sequence>MTITDGFHHPYDTESQMGLTRCNTKAIVVRATDQTQQYTAAENTASSSLRSILYLILIIYFIIKQIYSRVATKKQITYSRIRFSSQSTKRGQTLCGRKKQSSFL</sequence>
<keyword evidence="2" id="KW-0812">Transmembrane</keyword>
<keyword evidence="2" id="KW-0472">Membrane</keyword>
<protein>
    <submittedName>
        <fullName evidence="3">Uncharacterized protein</fullName>
    </submittedName>
</protein>
<dbReference type="EMBL" id="VICG01000002">
    <property type="protein sequence ID" value="KAA8575523.1"/>
    <property type="molecule type" value="Genomic_DNA"/>
</dbReference>
<gene>
    <name evidence="3" type="ORF">EYC84_004671</name>
</gene>
<evidence type="ECO:0000313" key="3">
    <source>
        <dbReference type="EMBL" id="KAA8575523.1"/>
    </source>
</evidence>
<keyword evidence="4" id="KW-1185">Reference proteome</keyword>
<evidence type="ECO:0000256" key="2">
    <source>
        <dbReference type="SAM" id="Phobius"/>
    </source>
</evidence>
<dbReference type="Proteomes" id="UP000322873">
    <property type="component" value="Unassembled WGS sequence"/>
</dbReference>
<evidence type="ECO:0000256" key="1">
    <source>
        <dbReference type="SAM" id="MobiDB-lite"/>
    </source>
</evidence>
<comment type="caution">
    <text evidence="3">The sequence shown here is derived from an EMBL/GenBank/DDBJ whole genome shotgun (WGS) entry which is preliminary data.</text>
</comment>
<dbReference type="AlphaFoldDB" id="A0A5M9K4B7"/>
<reference evidence="3 4" key="1">
    <citation type="submission" date="2019-06" db="EMBL/GenBank/DDBJ databases">
        <title>Genome Sequence of the Brown Rot Fungal Pathogen Monilinia fructicola.</title>
        <authorList>
            <person name="De Miccolis Angelini R.M."/>
            <person name="Landi L."/>
            <person name="Abate D."/>
            <person name="Pollastro S."/>
            <person name="Romanazzi G."/>
            <person name="Faretra F."/>
        </authorList>
    </citation>
    <scope>NUCLEOTIDE SEQUENCE [LARGE SCALE GENOMIC DNA]</scope>
    <source>
        <strain evidence="3 4">Mfrc123</strain>
    </source>
</reference>
<proteinExistence type="predicted"/>
<keyword evidence="2" id="KW-1133">Transmembrane helix</keyword>
<accession>A0A5M9K4B7</accession>
<evidence type="ECO:0000313" key="4">
    <source>
        <dbReference type="Proteomes" id="UP000322873"/>
    </source>
</evidence>
<organism evidence="3 4">
    <name type="scientific">Monilinia fructicola</name>
    <name type="common">Brown rot fungus</name>
    <name type="synonym">Ciboria fructicola</name>
    <dbReference type="NCBI Taxonomy" id="38448"/>
    <lineage>
        <taxon>Eukaryota</taxon>
        <taxon>Fungi</taxon>
        <taxon>Dikarya</taxon>
        <taxon>Ascomycota</taxon>
        <taxon>Pezizomycotina</taxon>
        <taxon>Leotiomycetes</taxon>
        <taxon>Helotiales</taxon>
        <taxon>Sclerotiniaceae</taxon>
        <taxon>Monilinia</taxon>
    </lineage>
</organism>
<feature type="region of interest" description="Disordered" evidence="1">
    <location>
        <begin position="85"/>
        <end position="104"/>
    </location>
</feature>
<name>A0A5M9K4B7_MONFR</name>